<keyword evidence="14" id="KW-0511">Multifunctional enzyme</keyword>
<dbReference type="FunFam" id="1.10.3810.10:FF:000001">
    <property type="entry name" value="Penicillin-binding protein 1A"/>
    <property type="match status" value="1"/>
</dbReference>
<sequence length="675" mass="76707">MLHKSKRFFLIFFIILMFIASAYIVRVYFVITEKLDMIVNYRPELATQIFDRKNRLIANIFDKELRFYARFDEIPSKMIEALLAVEDTLFFEHNGINFDAILRAMVKNLIAGKYVEGGSTLTQQLVKNVALSRDKTLDRKLTEAILSFRVEQKLSKEEILERYLNETFFGHGYYGVKAAAQGYFKKQLQDLTLKEIAIIVGLPRAPSFYDPTRNLDFSLGRANNILDRMKTLGWISEEDYLEAIAEIPQVYLQTLTQNKAPYVVDETLRQLSYISDIRTGGYTIKLNIDLDYQKIAQEAVLVGYENTIARINARKKKLSQPQQSESQTEDSLNGAMIVTESKTGKILALVGGVDYAKSSFNRATQAKRQFGSSIKPFIYQIAFDNGYAPASKIPDVARSFNKTFDQHSRNQNERRDAESLEKDEYEYWRPKNFNKSFSGVVTLKNALSKSLNLPTINLVEILGFDKVYDEFEFFGFTNIPKDMTIALGSLSLTLTQAAQEYSIFSNYGTLVRPSLIESLTNFNGNTTFFQTQKEIITDPQQAYLTIDILQDVVKNGTGRGAKVKTIELAGKTGTSNNNIDAWFCGFSPTIQVIVWYGRDDNTPIGKYESGGVVAPSAFAYFFRNLLKIQPGIKKTFDIPKGVFKKNIGGETYLYTNISNSSDQNKLDDIQQKLIF</sequence>
<dbReference type="InterPro" id="IPR001460">
    <property type="entry name" value="PCN-bd_Tpept"/>
</dbReference>
<dbReference type="KEGG" id="het:BBW65_06555"/>
<evidence type="ECO:0000256" key="5">
    <source>
        <dbReference type="ARBA" id="ARBA00022475"/>
    </source>
</evidence>
<dbReference type="Pfam" id="PF00912">
    <property type="entry name" value="Transgly"/>
    <property type="match status" value="1"/>
</dbReference>
<evidence type="ECO:0000256" key="12">
    <source>
        <dbReference type="ARBA" id="ARBA00022984"/>
    </source>
</evidence>
<dbReference type="Gene3D" id="1.10.3810.10">
    <property type="entry name" value="Biosynthetic peptidoglycan transglycosylase-like"/>
    <property type="match status" value="1"/>
</dbReference>
<keyword evidence="21" id="KW-1185">Reference proteome</keyword>
<evidence type="ECO:0000256" key="6">
    <source>
        <dbReference type="ARBA" id="ARBA00022645"/>
    </source>
</evidence>
<dbReference type="GO" id="GO:0008360">
    <property type="term" value="P:regulation of cell shape"/>
    <property type="evidence" value="ECO:0007669"/>
    <property type="project" value="UniProtKB-KW"/>
</dbReference>
<evidence type="ECO:0000256" key="7">
    <source>
        <dbReference type="ARBA" id="ARBA00022670"/>
    </source>
</evidence>
<evidence type="ECO:0000256" key="13">
    <source>
        <dbReference type="ARBA" id="ARBA00023136"/>
    </source>
</evidence>
<evidence type="ECO:0000256" key="14">
    <source>
        <dbReference type="ARBA" id="ARBA00023268"/>
    </source>
</evidence>
<evidence type="ECO:0000256" key="1">
    <source>
        <dbReference type="ARBA" id="ARBA00004236"/>
    </source>
</evidence>
<dbReference type="InterPro" id="IPR036950">
    <property type="entry name" value="PBP_transglycosylase"/>
</dbReference>
<dbReference type="GO" id="GO:0030288">
    <property type="term" value="C:outer membrane-bounded periplasmic space"/>
    <property type="evidence" value="ECO:0007669"/>
    <property type="project" value="TreeGrafter"/>
</dbReference>
<evidence type="ECO:0000256" key="8">
    <source>
        <dbReference type="ARBA" id="ARBA00022676"/>
    </source>
</evidence>
<dbReference type="EMBL" id="CP016503">
    <property type="protein sequence ID" value="ANV98478.1"/>
    <property type="molecule type" value="Genomic_DNA"/>
</dbReference>
<dbReference type="GO" id="GO:0009252">
    <property type="term" value="P:peptidoglycan biosynthetic process"/>
    <property type="evidence" value="ECO:0007669"/>
    <property type="project" value="UniProtKB-UniPathway"/>
</dbReference>
<dbReference type="InterPro" id="IPR001264">
    <property type="entry name" value="Glyco_trans_51"/>
</dbReference>
<evidence type="ECO:0000313" key="20">
    <source>
        <dbReference type="EMBL" id="ANV98478.1"/>
    </source>
</evidence>
<evidence type="ECO:0000313" key="21">
    <source>
        <dbReference type="Proteomes" id="UP000092884"/>
    </source>
</evidence>
<dbReference type="InterPro" id="IPR023346">
    <property type="entry name" value="Lysozyme-like_dom_sf"/>
</dbReference>
<dbReference type="UniPathway" id="UPA00219"/>
<dbReference type="OrthoDB" id="9766909at2"/>
<dbReference type="RefSeq" id="WP_066341277.1">
    <property type="nucleotide sequence ID" value="NZ_CP016503.1"/>
</dbReference>
<keyword evidence="13" id="KW-0472">Membrane</keyword>
<comment type="pathway">
    <text evidence="2">Cell wall biogenesis; peptidoglycan biosynthesis.</text>
</comment>
<dbReference type="NCBIfam" id="TIGR02074">
    <property type="entry name" value="PBP_1a_fam"/>
    <property type="match status" value="1"/>
</dbReference>
<dbReference type="GO" id="GO:0008658">
    <property type="term" value="F:penicillin binding"/>
    <property type="evidence" value="ECO:0007669"/>
    <property type="project" value="InterPro"/>
</dbReference>
<keyword evidence="7" id="KW-0645">Protease</keyword>
<comment type="similarity">
    <text evidence="4">In the N-terminal section; belongs to the glycosyltransferase 51 family.</text>
</comment>
<dbReference type="PANTHER" id="PTHR32282">
    <property type="entry name" value="BINDING PROTEIN TRANSPEPTIDASE, PUTATIVE-RELATED"/>
    <property type="match status" value="1"/>
</dbReference>
<comment type="subcellular location">
    <subcellularLocation>
        <location evidence="1">Cell membrane</location>
    </subcellularLocation>
</comment>
<evidence type="ECO:0000256" key="2">
    <source>
        <dbReference type="ARBA" id="ARBA00004752"/>
    </source>
</evidence>
<evidence type="ECO:0000259" key="18">
    <source>
        <dbReference type="Pfam" id="PF00905"/>
    </source>
</evidence>
<evidence type="ECO:0000256" key="17">
    <source>
        <dbReference type="ARBA" id="ARBA00049902"/>
    </source>
</evidence>
<dbReference type="InterPro" id="IPR012338">
    <property type="entry name" value="Beta-lactam/transpept-like"/>
</dbReference>
<dbReference type="SUPFAM" id="SSF56601">
    <property type="entry name" value="beta-lactamase/transpeptidase-like"/>
    <property type="match status" value="1"/>
</dbReference>
<accession>A0A1B1U6T7</accession>
<dbReference type="GO" id="GO:0006508">
    <property type="term" value="P:proteolysis"/>
    <property type="evidence" value="ECO:0007669"/>
    <property type="project" value="UniProtKB-KW"/>
</dbReference>
<dbReference type="GO" id="GO:0009002">
    <property type="term" value="F:serine-type D-Ala-D-Ala carboxypeptidase activity"/>
    <property type="evidence" value="ECO:0007669"/>
    <property type="project" value="UniProtKB-EC"/>
</dbReference>
<keyword evidence="15" id="KW-0961">Cell wall biogenesis/degradation</keyword>
<organism evidence="20 21">
    <name type="scientific">Helicobacter enhydrae</name>
    <dbReference type="NCBI Taxonomy" id="222136"/>
    <lineage>
        <taxon>Bacteria</taxon>
        <taxon>Pseudomonadati</taxon>
        <taxon>Campylobacterota</taxon>
        <taxon>Epsilonproteobacteria</taxon>
        <taxon>Campylobacterales</taxon>
        <taxon>Helicobacteraceae</taxon>
        <taxon>Helicobacter</taxon>
    </lineage>
</organism>
<dbReference type="InterPro" id="IPR050396">
    <property type="entry name" value="Glycosyltr_51/Transpeptidase"/>
</dbReference>
<dbReference type="GO" id="GO:0005886">
    <property type="term" value="C:plasma membrane"/>
    <property type="evidence" value="ECO:0007669"/>
    <property type="project" value="UniProtKB-SubCell"/>
</dbReference>
<evidence type="ECO:0000256" key="10">
    <source>
        <dbReference type="ARBA" id="ARBA00022801"/>
    </source>
</evidence>
<evidence type="ECO:0000256" key="11">
    <source>
        <dbReference type="ARBA" id="ARBA00022960"/>
    </source>
</evidence>
<evidence type="ECO:0000259" key="19">
    <source>
        <dbReference type="Pfam" id="PF00912"/>
    </source>
</evidence>
<keyword evidence="6" id="KW-0121">Carboxypeptidase</keyword>
<gene>
    <name evidence="20" type="ORF">BBW65_06555</name>
</gene>
<evidence type="ECO:0000256" key="9">
    <source>
        <dbReference type="ARBA" id="ARBA00022679"/>
    </source>
</evidence>
<dbReference type="GO" id="GO:0071555">
    <property type="term" value="P:cell wall organization"/>
    <property type="evidence" value="ECO:0007669"/>
    <property type="project" value="UniProtKB-KW"/>
</dbReference>
<feature type="domain" description="Penicillin-binding protein transpeptidase" evidence="18">
    <location>
        <begin position="411"/>
        <end position="615"/>
    </location>
</feature>
<dbReference type="SUPFAM" id="SSF53955">
    <property type="entry name" value="Lysozyme-like"/>
    <property type="match status" value="1"/>
</dbReference>
<keyword evidence="8" id="KW-0328">Glycosyltransferase</keyword>
<reference evidence="21" key="1">
    <citation type="submission" date="2016-07" db="EMBL/GenBank/DDBJ databases">
        <authorList>
            <person name="Florea S."/>
            <person name="Webb J.S."/>
            <person name="Jaromczyk J."/>
            <person name="Schardl C.L."/>
        </authorList>
    </citation>
    <scope>NUCLEOTIDE SEQUENCE [LARGE SCALE GENOMIC DNA]</scope>
    <source>
        <strain evidence="21">MIT 01-6242</strain>
    </source>
</reference>
<evidence type="ECO:0000256" key="16">
    <source>
        <dbReference type="ARBA" id="ARBA00034000"/>
    </source>
</evidence>
<feature type="domain" description="Glycosyl transferase family 51" evidence="19">
    <location>
        <begin position="55"/>
        <end position="230"/>
    </location>
</feature>
<protein>
    <submittedName>
        <fullName evidence="20">Penicillin-binding protein</fullName>
    </submittedName>
</protein>
<dbReference type="Pfam" id="PF00905">
    <property type="entry name" value="Transpeptidase"/>
    <property type="match status" value="1"/>
</dbReference>
<evidence type="ECO:0000256" key="3">
    <source>
        <dbReference type="ARBA" id="ARBA00007090"/>
    </source>
</evidence>
<name>A0A1B1U6T7_9HELI</name>
<evidence type="ECO:0000256" key="15">
    <source>
        <dbReference type="ARBA" id="ARBA00023316"/>
    </source>
</evidence>
<keyword evidence="9" id="KW-0808">Transferase</keyword>
<keyword evidence="11" id="KW-0133">Cell shape</keyword>
<dbReference type="GO" id="GO:0008955">
    <property type="term" value="F:peptidoglycan glycosyltransferase activity"/>
    <property type="evidence" value="ECO:0007669"/>
    <property type="project" value="UniProtKB-EC"/>
</dbReference>
<comment type="similarity">
    <text evidence="3">In the C-terminal section; belongs to the transpeptidase family.</text>
</comment>
<dbReference type="PANTHER" id="PTHR32282:SF11">
    <property type="entry name" value="PENICILLIN-BINDING PROTEIN 1B"/>
    <property type="match status" value="1"/>
</dbReference>
<dbReference type="STRING" id="222136.BBW65_06555"/>
<dbReference type="Gene3D" id="3.40.710.10">
    <property type="entry name" value="DD-peptidase/beta-lactamase superfamily"/>
    <property type="match status" value="1"/>
</dbReference>
<dbReference type="Proteomes" id="UP000092884">
    <property type="component" value="Chromosome"/>
</dbReference>
<proteinExistence type="inferred from homology"/>
<keyword evidence="10" id="KW-0378">Hydrolase</keyword>
<comment type="catalytic activity">
    <reaction evidence="17">
        <text>[GlcNAc-(1-&gt;4)-Mur2Ac(oyl-L-Ala-gamma-D-Glu-L-Lys-D-Ala-D-Ala)](n)-di-trans,octa-cis-undecaprenyl diphosphate + beta-D-GlcNAc-(1-&gt;4)-Mur2Ac(oyl-L-Ala-gamma-D-Glu-L-Lys-D-Ala-D-Ala)-di-trans,octa-cis-undecaprenyl diphosphate = [GlcNAc-(1-&gt;4)-Mur2Ac(oyl-L-Ala-gamma-D-Glu-L-Lys-D-Ala-D-Ala)](n+1)-di-trans,octa-cis-undecaprenyl diphosphate + di-trans,octa-cis-undecaprenyl diphosphate + H(+)</text>
        <dbReference type="Rhea" id="RHEA:23708"/>
        <dbReference type="Rhea" id="RHEA-COMP:9602"/>
        <dbReference type="Rhea" id="RHEA-COMP:9603"/>
        <dbReference type="ChEBI" id="CHEBI:15378"/>
        <dbReference type="ChEBI" id="CHEBI:58405"/>
        <dbReference type="ChEBI" id="CHEBI:60033"/>
        <dbReference type="ChEBI" id="CHEBI:78435"/>
        <dbReference type="EC" id="2.4.99.28"/>
    </reaction>
</comment>
<keyword evidence="12" id="KW-0573">Peptidoglycan synthesis</keyword>
<evidence type="ECO:0000256" key="4">
    <source>
        <dbReference type="ARBA" id="ARBA00007739"/>
    </source>
</evidence>
<comment type="catalytic activity">
    <reaction evidence="16">
        <text>Preferential cleavage: (Ac)2-L-Lys-D-Ala-|-D-Ala. Also transpeptidation of peptidyl-alanyl moieties that are N-acyl substituents of D-alanine.</text>
        <dbReference type="EC" id="3.4.16.4"/>
    </reaction>
</comment>
<keyword evidence="5" id="KW-1003">Cell membrane</keyword>
<dbReference type="AlphaFoldDB" id="A0A1B1U6T7"/>